<name>A0AC58L3G5_CASCN</name>
<dbReference type="Proteomes" id="UP001732720">
    <property type="component" value="Chromosome 15"/>
</dbReference>
<dbReference type="RefSeq" id="XP_073911674.1">
    <property type="nucleotide sequence ID" value="XM_074055573.1"/>
</dbReference>
<evidence type="ECO:0000313" key="2">
    <source>
        <dbReference type="RefSeq" id="XP_073911674.1"/>
    </source>
</evidence>
<evidence type="ECO:0000313" key="1">
    <source>
        <dbReference type="Proteomes" id="UP001732720"/>
    </source>
</evidence>
<keyword evidence="1" id="KW-1185">Reference proteome</keyword>
<reference evidence="2" key="1">
    <citation type="submission" date="2025-08" db="UniProtKB">
        <authorList>
            <consortium name="RefSeq"/>
        </authorList>
    </citation>
    <scope>IDENTIFICATION</scope>
</reference>
<organism evidence="1 2">
    <name type="scientific">Castor canadensis</name>
    <name type="common">American beaver</name>
    <dbReference type="NCBI Taxonomy" id="51338"/>
    <lineage>
        <taxon>Eukaryota</taxon>
        <taxon>Metazoa</taxon>
        <taxon>Chordata</taxon>
        <taxon>Craniata</taxon>
        <taxon>Vertebrata</taxon>
        <taxon>Euteleostomi</taxon>
        <taxon>Mammalia</taxon>
        <taxon>Eutheria</taxon>
        <taxon>Euarchontoglires</taxon>
        <taxon>Glires</taxon>
        <taxon>Rodentia</taxon>
        <taxon>Castorimorpha</taxon>
        <taxon>Castoridae</taxon>
        <taxon>Castor</taxon>
    </lineage>
</organism>
<proteinExistence type="predicted"/>
<gene>
    <name evidence="2" type="primary">LOC141417341</name>
</gene>
<accession>A0AC58L3G5</accession>
<protein>
    <submittedName>
        <fullName evidence="2">Uncharacterized protein isoform X4</fullName>
    </submittedName>
</protein>
<sequence>MVCLAAVTQFTAEEHQEAPRLASSPLQYYLDFSGTHTSHHGQYWPGLCSCCPHEWTLGATGPVIQESCSPRSMLREEPQQKAAFLGPGQILHGAPHLQDLSVELDVGR</sequence>